<evidence type="ECO:0000259" key="5">
    <source>
        <dbReference type="Pfam" id="PF17668"/>
    </source>
</evidence>
<dbReference type="SUPFAM" id="SSF55718">
    <property type="entry name" value="SCP-like"/>
    <property type="match status" value="1"/>
</dbReference>
<feature type="domain" description="Enhanced intracellular survival protein" evidence="4">
    <location>
        <begin position="336"/>
        <end position="434"/>
    </location>
</feature>
<dbReference type="GO" id="GO:0030649">
    <property type="term" value="P:aminoglycoside antibiotic catabolic process"/>
    <property type="evidence" value="ECO:0007669"/>
    <property type="project" value="TreeGrafter"/>
</dbReference>
<feature type="binding site" evidence="3">
    <location>
        <begin position="119"/>
        <end position="124"/>
    </location>
    <ligand>
        <name>acetyl-CoA</name>
        <dbReference type="ChEBI" id="CHEBI:57288"/>
    </ligand>
</feature>
<evidence type="ECO:0000256" key="2">
    <source>
        <dbReference type="ARBA" id="ARBA00023315"/>
    </source>
</evidence>
<dbReference type="InterPro" id="IPR036527">
    <property type="entry name" value="SCP2_sterol-bd_dom_sf"/>
</dbReference>
<reference evidence="6 7" key="1">
    <citation type="submission" date="2018-11" db="EMBL/GenBank/DDBJ databases">
        <title>Sequencing the genomes of 1000 actinobacteria strains.</title>
        <authorList>
            <person name="Klenk H.-P."/>
        </authorList>
    </citation>
    <scope>NUCLEOTIDE SEQUENCE [LARGE SCALE GENOMIC DNA]</scope>
    <source>
        <strain evidence="6 7">DSM 14418</strain>
    </source>
</reference>
<sequence>MLLGVIDNATTTADATTAVRTTAVPAGYRLAELDDVAHRAQIIDVDRWGFAFEMAPEDEAVAVWDLEPGRTVGVWDERGTEARLAAVHSSYAFSVPVPGGARLPAAGLTWVAVHPGHRRRGLARATLTAHLARTVGRGEALSVLYAAETGIYGRYGYGVASQTATLTVGRGADLREVPGAADLVVELDRLDPARHGAVIEQVHAAVVRPGWISRDTDALRAAQLVDWPTTRKEMEGLRVAVVRTPAGEPRAYATFRRKGRWSDAGVPEGTVKVRESAALDAAAARALWGALTDLDLMAKVETAQLPVDDPLLHLLADLRGASVRLSDDLWVRLLDVPRALAGRAYAADVDVVLEIRDDLVPANAGHWHLRGGTAGAEVTATTAPAHLALDVADLGSAYLGGTSLAALAAAGRVQVLDGAALAPAATAFGWPVAPANGWGF</sequence>
<gene>
    <name evidence="6" type="ORF">EDD32_2240</name>
</gene>
<dbReference type="InterPro" id="IPR051554">
    <property type="entry name" value="Acetyltransferase_Eis"/>
</dbReference>
<dbReference type="PANTHER" id="PTHR37817">
    <property type="entry name" value="N-ACETYLTRANSFERASE EIS"/>
    <property type="match status" value="1"/>
</dbReference>
<dbReference type="InterPro" id="IPR022902">
    <property type="entry name" value="NAcTrfase_Eis"/>
</dbReference>
<dbReference type="PANTHER" id="PTHR37817:SF1">
    <property type="entry name" value="N-ACETYLTRANSFERASE EIS"/>
    <property type="match status" value="1"/>
</dbReference>
<organism evidence="6 7">
    <name type="scientific">Georgenia muralis</name>
    <dbReference type="NCBI Taxonomy" id="154117"/>
    <lineage>
        <taxon>Bacteria</taxon>
        <taxon>Bacillati</taxon>
        <taxon>Actinomycetota</taxon>
        <taxon>Actinomycetes</taxon>
        <taxon>Micrococcales</taxon>
        <taxon>Bogoriellaceae</taxon>
        <taxon>Georgenia</taxon>
    </lineage>
</organism>
<evidence type="ECO:0000259" key="4">
    <source>
        <dbReference type="Pfam" id="PF13530"/>
    </source>
</evidence>
<proteinExistence type="inferred from homology"/>
<protein>
    <submittedName>
        <fullName evidence="6">Putative acetyltransferase</fullName>
    </submittedName>
</protein>
<dbReference type="SUPFAM" id="SSF55729">
    <property type="entry name" value="Acyl-CoA N-acyltransferases (Nat)"/>
    <property type="match status" value="1"/>
</dbReference>
<accession>A0A3N4Z7C3</accession>
<comment type="caution">
    <text evidence="3">Lacks conserved residue(s) required for the propagation of feature annotation.</text>
</comment>
<feature type="domain" description="Eis-like acetyltransferase" evidence="5">
    <location>
        <begin position="210"/>
        <end position="322"/>
    </location>
</feature>
<feature type="binding site" evidence="3">
    <location>
        <begin position="111"/>
        <end position="113"/>
    </location>
    <ligand>
        <name>acetyl-CoA</name>
        <dbReference type="ChEBI" id="CHEBI:57288"/>
    </ligand>
</feature>
<dbReference type="InterPro" id="IPR016181">
    <property type="entry name" value="Acyl_CoA_acyltransferase"/>
</dbReference>
<dbReference type="Gene3D" id="3.40.630.30">
    <property type="match status" value="2"/>
</dbReference>
<dbReference type="InterPro" id="IPR025559">
    <property type="entry name" value="Eis_dom"/>
</dbReference>
<evidence type="ECO:0000256" key="3">
    <source>
        <dbReference type="HAMAP-Rule" id="MF_01812"/>
    </source>
</evidence>
<dbReference type="Gene3D" id="3.30.1050.10">
    <property type="entry name" value="SCP2 sterol-binding domain"/>
    <property type="match status" value="1"/>
</dbReference>
<evidence type="ECO:0000313" key="6">
    <source>
        <dbReference type="EMBL" id="RPF27746.1"/>
    </source>
</evidence>
<dbReference type="InterPro" id="IPR041380">
    <property type="entry name" value="Acetyltransf_17"/>
</dbReference>
<dbReference type="Proteomes" id="UP000280726">
    <property type="component" value="Unassembled WGS sequence"/>
</dbReference>
<name>A0A3N4Z7C3_9MICO</name>
<evidence type="ECO:0000313" key="7">
    <source>
        <dbReference type="Proteomes" id="UP000280726"/>
    </source>
</evidence>
<dbReference type="GO" id="GO:0034069">
    <property type="term" value="F:aminoglycoside N-acetyltransferase activity"/>
    <property type="evidence" value="ECO:0007669"/>
    <property type="project" value="TreeGrafter"/>
</dbReference>
<dbReference type="OrthoDB" id="8399956at2"/>
<keyword evidence="7" id="KW-1185">Reference proteome</keyword>
<feature type="active site" description="Proton donor" evidence="3">
    <location>
        <position position="152"/>
    </location>
</feature>
<dbReference type="EMBL" id="RKRA01000001">
    <property type="protein sequence ID" value="RPF27746.1"/>
    <property type="molecule type" value="Genomic_DNA"/>
</dbReference>
<comment type="caution">
    <text evidence="6">The sequence shown here is derived from an EMBL/GenBank/DDBJ whole genome shotgun (WGS) entry which is preliminary data.</text>
</comment>
<dbReference type="Pfam" id="PF17668">
    <property type="entry name" value="Acetyltransf_17"/>
    <property type="match status" value="1"/>
</dbReference>
<evidence type="ECO:0000256" key="1">
    <source>
        <dbReference type="ARBA" id="ARBA00022679"/>
    </source>
</evidence>
<keyword evidence="2 3" id="KW-0012">Acyltransferase</keyword>
<dbReference type="Pfam" id="PF13530">
    <property type="entry name" value="SCP2_2"/>
    <property type="match status" value="1"/>
</dbReference>
<keyword evidence="1 3" id="KW-0808">Transferase</keyword>
<comment type="similarity">
    <text evidence="3">Belongs to the acetyltransferase Eis family.</text>
</comment>
<dbReference type="NCBIfam" id="NF002367">
    <property type="entry name" value="PRK01346.1-4"/>
    <property type="match status" value="1"/>
</dbReference>
<dbReference type="HAMAP" id="MF_01812">
    <property type="entry name" value="Eis"/>
    <property type="match status" value="1"/>
</dbReference>
<dbReference type="AlphaFoldDB" id="A0A3N4Z7C3"/>
<comment type="subunit">
    <text evidence="3">Homohexamer; trimer of dimers.</text>
</comment>
<dbReference type="Pfam" id="PF13527">
    <property type="entry name" value="Acetyltransf_9"/>
    <property type="match status" value="1"/>
</dbReference>
<feature type="active site" description="Proton acceptor; via carboxylate" evidence="3">
    <location>
        <position position="440"/>
    </location>
</feature>